<dbReference type="InterPro" id="IPR006016">
    <property type="entry name" value="UspA"/>
</dbReference>
<dbReference type="EMBL" id="LVXG01000008">
    <property type="protein sequence ID" value="OQP52523.1"/>
    <property type="molecule type" value="Genomic_DNA"/>
</dbReference>
<dbReference type="STRING" id="354355.SAMN05660816_05419"/>
<dbReference type="SUPFAM" id="SSF52402">
    <property type="entry name" value="Adenine nucleotide alpha hydrolases-like"/>
    <property type="match status" value="2"/>
</dbReference>
<name>A0A1V9F277_9BACT</name>
<dbReference type="AlphaFoldDB" id="A0A1V9F277"/>
<sequence length="288" mass="32609">MPPTNKKEIVMSTVLVVTNFSAAARNALSYTCSLLQNTQARLVLMNIYDFPGNMTGDAIAVAAMGQIIEHDATLLEQEYQWVQTNYPSIQMDTEMVTGIFQEELLRKVVESNAVLVVMGTDGNYTNLLSWNSNIIESFIDLPVPMLVIPAQVQFRPINKIAFACNYYRKNLQVPVSVIRKLVGFTHASLYVINVVAPQELITDEALHNKHILQESLADLTPVYFEPEFSNVIKAIDDFTSEENIDMLLVIPTRHGIWHNIFQKSHTKGLVYLNHIPLLSVRQQEEFIQ</sequence>
<feature type="domain" description="UspA" evidence="1">
    <location>
        <begin position="12"/>
        <end position="123"/>
    </location>
</feature>
<protein>
    <recommendedName>
        <fullName evidence="1">UspA domain-containing protein</fullName>
    </recommendedName>
</protein>
<accession>A0A1V9F277</accession>
<dbReference type="OrthoDB" id="9788959at2"/>
<dbReference type="Proteomes" id="UP000192610">
    <property type="component" value="Unassembled WGS sequence"/>
</dbReference>
<dbReference type="Gene3D" id="3.40.50.12370">
    <property type="match status" value="1"/>
</dbReference>
<evidence type="ECO:0000313" key="3">
    <source>
        <dbReference type="Proteomes" id="UP000192610"/>
    </source>
</evidence>
<gene>
    <name evidence="2" type="ORF">A4H97_24660</name>
</gene>
<keyword evidence="3" id="KW-1185">Reference proteome</keyword>
<dbReference type="CDD" id="cd00293">
    <property type="entry name" value="USP-like"/>
    <property type="match status" value="1"/>
</dbReference>
<reference evidence="3" key="1">
    <citation type="submission" date="2016-04" db="EMBL/GenBank/DDBJ databases">
        <authorList>
            <person name="Chen L."/>
            <person name="Zhuang W."/>
            <person name="Wang G."/>
        </authorList>
    </citation>
    <scope>NUCLEOTIDE SEQUENCE [LARGE SCALE GENOMIC DNA]</scope>
    <source>
        <strain evidence="3">17621</strain>
    </source>
</reference>
<organism evidence="2 3">
    <name type="scientific">Niastella yeongjuensis</name>
    <dbReference type="NCBI Taxonomy" id="354355"/>
    <lineage>
        <taxon>Bacteria</taxon>
        <taxon>Pseudomonadati</taxon>
        <taxon>Bacteroidota</taxon>
        <taxon>Chitinophagia</taxon>
        <taxon>Chitinophagales</taxon>
        <taxon>Chitinophagaceae</taxon>
        <taxon>Niastella</taxon>
    </lineage>
</organism>
<evidence type="ECO:0000259" key="1">
    <source>
        <dbReference type="Pfam" id="PF00582"/>
    </source>
</evidence>
<dbReference type="Pfam" id="PF00582">
    <property type="entry name" value="Usp"/>
    <property type="match status" value="1"/>
</dbReference>
<proteinExistence type="predicted"/>
<evidence type="ECO:0000313" key="2">
    <source>
        <dbReference type="EMBL" id="OQP52523.1"/>
    </source>
</evidence>
<comment type="caution">
    <text evidence="2">The sequence shown here is derived from an EMBL/GenBank/DDBJ whole genome shotgun (WGS) entry which is preliminary data.</text>
</comment>